<comment type="caution">
    <text evidence="3">The sequence shown here is derived from an EMBL/GenBank/DDBJ whole genome shotgun (WGS) entry which is preliminary data.</text>
</comment>
<dbReference type="PROSITE" id="PS51257">
    <property type="entry name" value="PROKAR_LIPOPROTEIN"/>
    <property type="match status" value="1"/>
</dbReference>
<sequence length="128" mass="13036">MNRIVVCCVAAALAVAAVACSNPQATENRDTAAATTTGSPVPPPAPGTPVITISGMGYSAPITVAPGTQITIVNDDEVAHTVTSRTKGLFDVHVGGKQRAVLTAPSEPGEYGFDCTYHPAMVSNLTVK</sequence>
<dbReference type="OrthoDB" id="574459at2"/>
<name>A0A1X0AFD2_9MYCO</name>
<dbReference type="RefSeq" id="WP_083168024.1">
    <property type="nucleotide sequence ID" value="NZ_MVHF01000038.1"/>
</dbReference>
<protein>
    <submittedName>
        <fullName evidence="3">Plastocyanin</fullName>
    </submittedName>
</protein>
<dbReference type="Proteomes" id="UP000192448">
    <property type="component" value="Unassembled WGS sequence"/>
</dbReference>
<dbReference type="STRING" id="1927124.BST13_28060"/>
<organism evidence="3 4">
    <name type="scientific">Mycobacterium aquaticum</name>
    <dbReference type="NCBI Taxonomy" id="1927124"/>
    <lineage>
        <taxon>Bacteria</taxon>
        <taxon>Bacillati</taxon>
        <taxon>Actinomycetota</taxon>
        <taxon>Actinomycetes</taxon>
        <taxon>Mycobacteriales</taxon>
        <taxon>Mycobacteriaceae</taxon>
        <taxon>Mycobacterium</taxon>
    </lineage>
</organism>
<reference evidence="3 4" key="1">
    <citation type="submission" date="2017-02" db="EMBL/GenBank/DDBJ databases">
        <title>The new phylogeny of genus Mycobacterium.</title>
        <authorList>
            <person name="Tortoli E."/>
            <person name="Trovato A."/>
            <person name="Cirillo D.M."/>
        </authorList>
    </citation>
    <scope>NUCLEOTIDE SEQUENCE [LARGE SCALE GENOMIC DNA]</scope>
    <source>
        <strain evidence="3 4">RW6</strain>
    </source>
</reference>
<feature type="signal peptide" evidence="1">
    <location>
        <begin position="1"/>
        <end position="25"/>
    </location>
</feature>
<keyword evidence="1" id="KW-0732">Signal</keyword>
<dbReference type="Pfam" id="PF13473">
    <property type="entry name" value="Cupredoxin_1"/>
    <property type="match status" value="1"/>
</dbReference>
<dbReference type="AlphaFoldDB" id="A0A1X0AFD2"/>
<evidence type="ECO:0000259" key="2">
    <source>
        <dbReference type="Pfam" id="PF13473"/>
    </source>
</evidence>
<feature type="chain" id="PRO_5012574761" evidence="1">
    <location>
        <begin position="26"/>
        <end position="128"/>
    </location>
</feature>
<evidence type="ECO:0000313" key="3">
    <source>
        <dbReference type="EMBL" id="ORA28763.1"/>
    </source>
</evidence>
<dbReference type="InterPro" id="IPR008972">
    <property type="entry name" value="Cupredoxin"/>
</dbReference>
<dbReference type="SUPFAM" id="SSF49503">
    <property type="entry name" value="Cupredoxins"/>
    <property type="match status" value="1"/>
</dbReference>
<feature type="domain" description="EfeO-type cupredoxin-like" evidence="2">
    <location>
        <begin position="50"/>
        <end position="127"/>
    </location>
</feature>
<dbReference type="PANTHER" id="PTHR36507">
    <property type="entry name" value="BLL1555 PROTEIN"/>
    <property type="match status" value="1"/>
</dbReference>
<proteinExistence type="predicted"/>
<dbReference type="Gene3D" id="2.60.40.420">
    <property type="entry name" value="Cupredoxins - blue copper proteins"/>
    <property type="match status" value="1"/>
</dbReference>
<evidence type="ECO:0000313" key="4">
    <source>
        <dbReference type="Proteomes" id="UP000192448"/>
    </source>
</evidence>
<dbReference type="EMBL" id="MVHF01000038">
    <property type="protein sequence ID" value="ORA28763.1"/>
    <property type="molecule type" value="Genomic_DNA"/>
</dbReference>
<dbReference type="PANTHER" id="PTHR36507:SF1">
    <property type="entry name" value="BLL1555 PROTEIN"/>
    <property type="match status" value="1"/>
</dbReference>
<evidence type="ECO:0000256" key="1">
    <source>
        <dbReference type="SAM" id="SignalP"/>
    </source>
</evidence>
<accession>A0A1X0AFD2</accession>
<gene>
    <name evidence="3" type="ORF">BST13_28060</name>
</gene>
<dbReference type="InterPro" id="IPR052721">
    <property type="entry name" value="ET_Amicyanin"/>
</dbReference>
<dbReference type="InterPro" id="IPR028096">
    <property type="entry name" value="EfeO_Cupredoxin"/>
</dbReference>
<keyword evidence="4" id="KW-1185">Reference proteome</keyword>